<dbReference type="AlphaFoldDB" id="A0A1V6MHF7"/>
<reference evidence="1 2" key="2">
    <citation type="submission" date="2017-02" db="EMBL/GenBank/DDBJ databases">
        <title>Draft genome sequence of Streptomyces phaeoluteigriseus type strain DSM41896.</title>
        <authorList>
            <person name="Salih T.S."/>
            <person name="Algora Gallardo L."/>
            <person name="Melo Santos T."/>
            <person name="Filgueira Martinez S."/>
            <person name="Herron P.R."/>
        </authorList>
    </citation>
    <scope>NUCLEOTIDE SEQUENCE [LARGE SCALE GENOMIC DNA]</scope>
    <source>
        <strain evidence="1 2">DSM 41896</strain>
    </source>
</reference>
<dbReference type="EMBL" id="MPOH02000059">
    <property type="protein sequence ID" value="OQD51743.1"/>
    <property type="molecule type" value="Genomic_DNA"/>
</dbReference>
<evidence type="ECO:0000313" key="1">
    <source>
        <dbReference type="EMBL" id="OQD51743.1"/>
    </source>
</evidence>
<accession>A0A1V6MHF7</accession>
<feature type="non-terminal residue" evidence="1">
    <location>
        <position position="1"/>
    </location>
</feature>
<dbReference type="Proteomes" id="UP000184286">
    <property type="component" value="Unassembled WGS sequence"/>
</dbReference>
<sequence>QVVKYAHDYGQHTAYLVIYNITDKLLELPTDGTPGAWPPYTELSGVRVYFVHVRVQPPTTTASKAGKATRVTLTHADLTNPDTT</sequence>
<dbReference type="OrthoDB" id="1452260at2"/>
<proteinExistence type="predicted"/>
<organism evidence="1 2">
    <name type="scientific">Streptomyces phaeoluteigriseus</name>
    <dbReference type="NCBI Taxonomy" id="114686"/>
    <lineage>
        <taxon>Bacteria</taxon>
        <taxon>Bacillati</taxon>
        <taxon>Actinomycetota</taxon>
        <taxon>Actinomycetes</taxon>
        <taxon>Kitasatosporales</taxon>
        <taxon>Streptomycetaceae</taxon>
        <taxon>Streptomyces</taxon>
        <taxon>Streptomyces aurantiacus group</taxon>
    </lineage>
</organism>
<comment type="caution">
    <text evidence="1">The sequence shown here is derived from an EMBL/GenBank/DDBJ whole genome shotgun (WGS) entry which is preliminary data.</text>
</comment>
<gene>
    <name evidence="1" type="ORF">BM536_038405</name>
</gene>
<dbReference type="RefSeq" id="WP_158086594.1">
    <property type="nucleotide sequence ID" value="NZ_MPOH02000059.1"/>
</dbReference>
<evidence type="ECO:0000313" key="2">
    <source>
        <dbReference type="Proteomes" id="UP000184286"/>
    </source>
</evidence>
<protein>
    <submittedName>
        <fullName evidence="1">Uncharacterized protein</fullName>
    </submittedName>
</protein>
<name>A0A1V6MHF7_9ACTN</name>
<reference evidence="2" key="1">
    <citation type="submission" date="2016-11" db="EMBL/GenBank/DDBJ databases">
        <authorList>
            <person name="Schniete J.K."/>
            <person name="Salih T."/>
            <person name="Algora Gallardo L."/>
            <person name="Martinez Fernandez S."/>
            <person name="Herron P.R."/>
        </authorList>
    </citation>
    <scope>NUCLEOTIDE SEQUENCE [LARGE SCALE GENOMIC DNA]</scope>
    <source>
        <strain evidence="2">DSM 41896</strain>
    </source>
</reference>